<dbReference type="EMBL" id="LR796650">
    <property type="protein sequence ID" value="CAB4157411.1"/>
    <property type="molecule type" value="Genomic_DNA"/>
</dbReference>
<sequence length="76" mass="8809">MQDKTKYAIEGSPGEWIIKQSWVSDLDFIMIAFWNEETGVTMNVNTRTKLEEALKFKWISKINPEGTNPPDISIIY</sequence>
<gene>
    <name evidence="1" type="ORF">UFOVP693_24</name>
</gene>
<accession>A0A6J5NIZ2</accession>
<organism evidence="1">
    <name type="scientific">uncultured Caudovirales phage</name>
    <dbReference type="NCBI Taxonomy" id="2100421"/>
    <lineage>
        <taxon>Viruses</taxon>
        <taxon>Duplodnaviria</taxon>
        <taxon>Heunggongvirae</taxon>
        <taxon>Uroviricota</taxon>
        <taxon>Caudoviricetes</taxon>
        <taxon>Peduoviridae</taxon>
        <taxon>Maltschvirus</taxon>
        <taxon>Maltschvirus maltsch</taxon>
    </lineage>
</organism>
<evidence type="ECO:0000313" key="1">
    <source>
        <dbReference type="EMBL" id="CAB4157411.1"/>
    </source>
</evidence>
<proteinExistence type="predicted"/>
<reference evidence="1" key="1">
    <citation type="submission" date="2020-04" db="EMBL/GenBank/DDBJ databases">
        <authorList>
            <person name="Chiriac C."/>
            <person name="Salcher M."/>
            <person name="Ghai R."/>
            <person name="Kavagutti S V."/>
        </authorList>
    </citation>
    <scope>NUCLEOTIDE SEQUENCE</scope>
</reference>
<name>A0A6J5NIZ2_9CAUD</name>
<protein>
    <submittedName>
        <fullName evidence="1">Uncharacterized protein</fullName>
    </submittedName>
</protein>